<evidence type="ECO:0000256" key="7">
    <source>
        <dbReference type="ARBA" id="ARBA00022989"/>
    </source>
</evidence>
<feature type="transmembrane region" description="Helical" evidence="9">
    <location>
        <begin position="256"/>
        <end position="278"/>
    </location>
</feature>
<evidence type="ECO:0000313" key="11">
    <source>
        <dbReference type="EMBL" id="NCH89736.1"/>
    </source>
</evidence>
<dbReference type="Gene3D" id="1.10.3720.10">
    <property type="entry name" value="MetI-like"/>
    <property type="match status" value="1"/>
</dbReference>
<dbReference type="Pfam" id="PF00528">
    <property type="entry name" value="BPD_transp_1"/>
    <property type="match status" value="1"/>
</dbReference>
<evidence type="ECO:0000313" key="12">
    <source>
        <dbReference type="Proteomes" id="UP000778262"/>
    </source>
</evidence>
<keyword evidence="3 9" id="KW-0813">Transport</keyword>
<sequence length="289" mass="32023">MKTTIRQELFAWLLMMSGLGTILLLMGSTFYVLIAQSIGYFNLTGNSYFTLQYWSGMLRDPVLISSFLYSVKVSLLGALGAVILAYPIALWLRKPLPMKESIIAILRIPMFIPGLVAAFLFINIISFHGVINEFLLAANIIRTPLRIQNDSFGTGVIVLQIWKNMPFALILISSSVNAVKNDILYASGNLGANKWQRFITIILPLTLPALQVALIIVFIDAIGDFAFYSVAGPHDVYSLARLMQSTAMEYGEWNNAAVIAVIIMITSLLFSILVKLLITPFMTCKGDLK</sequence>
<keyword evidence="4" id="KW-1003">Cell membrane</keyword>
<gene>
    <name evidence="11" type="ORF">EHJ13_20180</name>
</gene>
<dbReference type="SUPFAM" id="SSF161098">
    <property type="entry name" value="MetI-like"/>
    <property type="match status" value="1"/>
</dbReference>
<dbReference type="GO" id="GO:0055085">
    <property type="term" value="P:transmembrane transport"/>
    <property type="evidence" value="ECO:0007669"/>
    <property type="project" value="InterPro"/>
</dbReference>
<evidence type="ECO:0000256" key="9">
    <source>
        <dbReference type="RuleBase" id="RU363032"/>
    </source>
</evidence>
<keyword evidence="7 9" id="KW-1133">Transmembrane helix</keyword>
<evidence type="ECO:0000256" key="1">
    <source>
        <dbReference type="ARBA" id="ARBA00004429"/>
    </source>
</evidence>
<keyword evidence="8 9" id="KW-0472">Membrane</keyword>
<name>A0A9Q4T3W5_9ENTR</name>
<dbReference type="GO" id="GO:0005886">
    <property type="term" value="C:plasma membrane"/>
    <property type="evidence" value="ECO:0007669"/>
    <property type="project" value="UniProtKB-SubCell"/>
</dbReference>
<dbReference type="AlphaFoldDB" id="A0A9Q4T3W5"/>
<feature type="transmembrane region" description="Helical" evidence="9">
    <location>
        <begin position="67"/>
        <end position="92"/>
    </location>
</feature>
<evidence type="ECO:0000256" key="8">
    <source>
        <dbReference type="ARBA" id="ARBA00023136"/>
    </source>
</evidence>
<protein>
    <submittedName>
        <fullName evidence="11">ABC transporter permease</fullName>
    </submittedName>
</protein>
<reference evidence="11" key="1">
    <citation type="submission" date="2018-11" db="EMBL/GenBank/DDBJ databases">
        <title>Genomics analysis of Putative Virulence Factors on Adhesion and Cytotoxicity for Cronobacter spp.</title>
        <authorList>
            <person name="Cui J."/>
        </authorList>
    </citation>
    <scope>NUCLEOTIDE SEQUENCE</scope>
    <source>
        <strain evidence="11">SD69</strain>
    </source>
</reference>
<feature type="transmembrane region" description="Helical" evidence="9">
    <location>
        <begin position="104"/>
        <end position="131"/>
    </location>
</feature>
<feature type="domain" description="ABC transmembrane type-1" evidence="10">
    <location>
        <begin position="67"/>
        <end position="274"/>
    </location>
</feature>
<dbReference type="InterPro" id="IPR035906">
    <property type="entry name" value="MetI-like_sf"/>
</dbReference>
<evidence type="ECO:0000256" key="6">
    <source>
        <dbReference type="ARBA" id="ARBA00022692"/>
    </source>
</evidence>
<dbReference type="EMBL" id="RPBY01000010">
    <property type="protein sequence ID" value="NCH89736.1"/>
    <property type="molecule type" value="Genomic_DNA"/>
</dbReference>
<comment type="subcellular location">
    <subcellularLocation>
        <location evidence="1">Cell inner membrane</location>
        <topology evidence="1">Multi-pass membrane protein</topology>
    </subcellularLocation>
    <subcellularLocation>
        <location evidence="9">Cell membrane</location>
        <topology evidence="9">Multi-pass membrane protein</topology>
    </subcellularLocation>
</comment>
<dbReference type="PANTHER" id="PTHR42929:SF1">
    <property type="entry name" value="INNER MEMBRANE ABC TRANSPORTER PERMEASE PROTEIN YDCU-RELATED"/>
    <property type="match status" value="1"/>
</dbReference>
<evidence type="ECO:0000256" key="5">
    <source>
        <dbReference type="ARBA" id="ARBA00022519"/>
    </source>
</evidence>
<evidence type="ECO:0000256" key="2">
    <source>
        <dbReference type="ARBA" id="ARBA00007069"/>
    </source>
</evidence>
<dbReference type="CDD" id="cd06261">
    <property type="entry name" value="TM_PBP2"/>
    <property type="match status" value="1"/>
</dbReference>
<feature type="transmembrane region" description="Helical" evidence="9">
    <location>
        <begin position="198"/>
        <end position="219"/>
    </location>
</feature>
<comment type="similarity">
    <text evidence="2">Belongs to the binding-protein-dependent transport system permease family. CysTW subfamily.</text>
</comment>
<feature type="transmembrane region" description="Helical" evidence="9">
    <location>
        <begin position="151"/>
        <end position="177"/>
    </location>
</feature>
<proteinExistence type="inferred from homology"/>
<keyword evidence="6 9" id="KW-0812">Transmembrane</keyword>
<dbReference type="RefSeq" id="WP_161591520.1">
    <property type="nucleotide sequence ID" value="NZ_RPBY01000010.1"/>
</dbReference>
<keyword evidence="5" id="KW-0997">Cell inner membrane</keyword>
<feature type="transmembrane region" description="Helical" evidence="9">
    <location>
        <begin position="12"/>
        <end position="34"/>
    </location>
</feature>
<dbReference type="PROSITE" id="PS50928">
    <property type="entry name" value="ABC_TM1"/>
    <property type="match status" value="1"/>
</dbReference>
<dbReference type="PANTHER" id="PTHR42929">
    <property type="entry name" value="INNER MEMBRANE ABC TRANSPORTER PERMEASE PROTEIN YDCU-RELATED-RELATED"/>
    <property type="match status" value="1"/>
</dbReference>
<evidence type="ECO:0000256" key="3">
    <source>
        <dbReference type="ARBA" id="ARBA00022448"/>
    </source>
</evidence>
<dbReference type="InterPro" id="IPR000515">
    <property type="entry name" value="MetI-like"/>
</dbReference>
<dbReference type="Proteomes" id="UP000778262">
    <property type="component" value="Unassembled WGS sequence"/>
</dbReference>
<organism evidence="11 12">
    <name type="scientific">Cronobacter dublinensis</name>
    <dbReference type="NCBI Taxonomy" id="413497"/>
    <lineage>
        <taxon>Bacteria</taxon>
        <taxon>Pseudomonadati</taxon>
        <taxon>Pseudomonadota</taxon>
        <taxon>Gammaproteobacteria</taxon>
        <taxon>Enterobacterales</taxon>
        <taxon>Enterobacteriaceae</taxon>
        <taxon>Cronobacter</taxon>
    </lineage>
</organism>
<accession>A0A9Q4T3W5</accession>
<comment type="caution">
    <text evidence="11">The sequence shown here is derived from an EMBL/GenBank/DDBJ whole genome shotgun (WGS) entry which is preliminary data.</text>
</comment>
<evidence type="ECO:0000256" key="4">
    <source>
        <dbReference type="ARBA" id="ARBA00022475"/>
    </source>
</evidence>
<evidence type="ECO:0000259" key="10">
    <source>
        <dbReference type="PROSITE" id="PS50928"/>
    </source>
</evidence>